<proteinExistence type="predicted"/>
<dbReference type="GeneID" id="63821742"/>
<dbReference type="InParanoid" id="A0A165DAR1"/>
<keyword evidence="2" id="KW-1185">Reference proteome</keyword>
<reference evidence="1 2" key="1">
    <citation type="journal article" date="2016" name="Mol. Biol. Evol.">
        <title>Comparative Genomics of Early-Diverging Mushroom-Forming Fungi Provides Insights into the Origins of Lignocellulose Decay Capabilities.</title>
        <authorList>
            <person name="Nagy L.G."/>
            <person name="Riley R."/>
            <person name="Tritt A."/>
            <person name="Adam C."/>
            <person name="Daum C."/>
            <person name="Floudas D."/>
            <person name="Sun H."/>
            <person name="Yadav J.S."/>
            <person name="Pangilinan J."/>
            <person name="Larsson K.H."/>
            <person name="Matsuura K."/>
            <person name="Barry K."/>
            <person name="Labutti K."/>
            <person name="Kuo R."/>
            <person name="Ohm R.A."/>
            <person name="Bhattacharya S.S."/>
            <person name="Shirouzu T."/>
            <person name="Yoshinaga Y."/>
            <person name="Martin F.M."/>
            <person name="Grigoriev I.V."/>
            <person name="Hibbett D.S."/>
        </authorList>
    </citation>
    <scope>NUCLEOTIDE SEQUENCE [LARGE SCALE GENOMIC DNA]</scope>
    <source>
        <strain evidence="1 2">93-53</strain>
    </source>
</reference>
<dbReference type="OrthoDB" id="3267098at2759"/>
<evidence type="ECO:0000313" key="1">
    <source>
        <dbReference type="EMBL" id="KZT04447.1"/>
    </source>
</evidence>
<dbReference type="AlphaFoldDB" id="A0A165DAR1"/>
<gene>
    <name evidence="1" type="ORF">LAESUDRAFT_657863</name>
</gene>
<dbReference type="Proteomes" id="UP000076871">
    <property type="component" value="Unassembled WGS sequence"/>
</dbReference>
<sequence length="55" mass="6112">MVSLNTLWQPCVGFVPDEDSHAFAFVNPDEVLHTAHLIPAFIHGYIMDLLPCSAM</sequence>
<evidence type="ECO:0000313" key="2">
    <source>
        <dbReference type="Proteomes" id="UP000076871"/>
    </source>
</evidence>
<dbReference type="RefSeq" id="XP_040762187.1">
    <property type="nucleotide sequence ID" value="XM_040904712.1"/>
</dbReference>
<protein>
    <submittedName>
        <fullName evidence="1">Uncharacterized protein</fullName>
    </submittedName>
</protein>
<name>A0A165DAR1_9APHY</name>
<accession>A0A165DAR1</accession>
<organism evidence="1 2">
    <name type="scientific">Laetiporus sulphureus 93-53</name>
    <dbReference type="NCBI Taxonomy" id="1314785"/>
    <lineage>
        <taxon>Eukaryota</taxon>
        <taxon>Fungi</taxon>
        <taxon>Dikarya</taxon>
        <taxon>Basidiomycota</taxon>
        <taxon>Agaricomycotina</taxon>
        <taxon>Agaricomycetes</taxon>
        <taxon>Polyporales</taxon>
        <taxon>Laetiporus</taxon>
    </lineage>
</organism>
<dbReference type="EMBL" id="KV427636">
    <property type="protein sequence ID" value="KZT04447.1"/>
    <property type="molecule type" value="Genomic_DNA"/>
</dbReference>